<dbReference type="SUPFAM" id="SSF54171">
    <property type="entry name" value="DNA-binding domain"/>
    <property type="match status" value="6"/>
</dbReference>
<feature type="domain" description="MBD" evidence="7">
    <location>
        <begin position="446"/>
        <end position="517"/>
    </location>
</feature>
<dbReference type="InterPro" id="IPR038945">
    <property type="entry name" value="MBD13-like"/>
</dbReference>
<feature type="domain" description="MBD" evidence="7">
    <location>
        <begin position="92"/>
        <end position="166"/>
    </location>
</feature>
<accession>A0A2U1NZV1</accession>
<feature type="region of interest" description="Disordered" evidence="6">
    <location>
        <begin position="509"/>
        <end position="545"/>
    </location>
</feature>
<dbReference type="Gene3D" id="3.30.890.10">
    <property type="entry name" value="Methyl-cpg-binding Protein 2, Chain A"/>
    <property type="match status" value="6"/>
</dbReference>
<dbReference type="GO" id="GO:0003677">
    <property type="term" value="F:DNA binding"/>
    <property type="evidence" value="ECO:0007669"/>
    <property type="project" value="UniProtKB-KW"/>
</dbReference>
<feature type="region of interest" description="Disordered" evidence="6">
    <location>
        <begin position="278"/>
        <end position="318"/>
    </location>
</feature>
<keyword evidence="4" id="KW-0804">Transcription</keyword>
<comment type="subcellular location">
    <subcellularLocation>
        <location evidence="1">Nucleus</location>
    </subcellularLocation>
</comment>
<keyword evidence="3 8" id="KW-0238">DNA-binding</keyword>
<dbReference type="Proteomes" id="UP000245207">
    <property type="component" value="Unassembled WGS sequence"/>
</dbReference>
<evidence type="ECO:0000256" key="6">
    <source>
        <dbReference type="SAM" id="MobiDB-lite"/>
    </source>
</evidence>
<dbReference type="GO" id="GO:0005634">
    <property type="term" value="C:nucleus"/>
    <property type="evidence" value="ECO:0007669"/>
    <property type="project" value="UniProtKB-SubCell"/>
</dbReference>
<feature type="compositionally biased region" description="Polar residues" evidence="6">
    <location>
        <begin position="285"/>
        <end position="312"/>
    </location>
</feature>
<feature type="domain" description="MBD" evidence="7">
    <location>
        <begin position="324"/>
        <end position="394"/>
    </location>
</feature>
<feature type="region of interest" description="Disordered" evidence="6">
    <location>
        <begin position="155"/>
        <end position="180"/>
    </location>
</feature>
<reference evidence="8 9" key="1">
    <citation type="journal article" date="2018" name="Mol. Plant">
        <title>The genome of Artemisia annua provides insight into the evolution of Asteraceae family and artemisinin biosynthesis.</title>
        <authorList>
            <person name="Shen Q."/>
            <person name="Zhang L."/>
            <person name="Liao Z."/>
            <person name="Wang S."/>
            <person name="Yan T."/>
            <person name="Shi P."/>
            <person name="Liu M."/>
            <person name="Fu X."/>
            <person name="Pan Q."/>
            <person name="Wang Y."/>
            <person name="Lv Z."/>
            <person name="Lu X."/>
            <person name="Zhang F."/>
            <person name="Jiang W."/>
            <person name="Ma Y."/>
            <person name="Chen M."/>
            <person name="Hao X."/>
            <person name="Li L."/>
            <person name="Tang Y."/>
            <person name="Lv G."/>
            <person name="Zhou Y."/>
            <person name="Sun X."/>
            <person name="Brodelius P.E."/>
            <person name="Rose J.K.C."/>
            <person name="Tang K."/>
        </authorList>
    </citation>
    <scope>NUCLEOTIDE SEQUENCE [LARGE SCALE GENOMIC DNA]</scope>
    <source>
        <strain evidence="9">cv. Huhao1</strain>
        <tissue evidence="8">Leaf</tissue>
    </source>
</reference>
<name>A0A2U1NZV1_ARTAN</name>
<evidence type="ECO:0000313" key="8">
    <source>
        <dbReference type="EMBL" id="PWA79044.1"/>
    </source>
</evidence>
<evidence type="ECO:0000256" key="2">
    <source>
        <dbReference type="ARBA" id="ARBA00023015"/>
    </source>
</evidence>
<protein>
    <submittedName>
        <fullName evidence="8">DNA-binding domain-containing protein</fullName>
    </submittedName>
</protein>
<comment type="caution">
    <text evidence="8">The sequence shown here is derived from an EMBL/GenBank/DDBJ whole genome shotgun (WGS) entry which is preliminary data.</text>
</comment>
<dbReference type="STRING" id="35608.A0A2U1NZV1"/>
<gene>
    <name evidence="8" type="ORF">CTI12_AA073400</name>
</gene>
<sequence>MSSDDWPEWLPGDWTVQIRKIDQKKVKCYVDPQGHKCYSKPQVLDHLSKTNKSTANESAHTNDGPESTPPIQGTDGTLVEAGDRSSSEPHTSPNEVGMSNWLPDGWTEEVKIRKGGRSAGTKYRIYTDPITGQKFFSRPQVQKYLGTLNDSPAVVKTPTDNAEKRQSATEISQSGSVKKESASARFSSEYQVVSRTTTVEGLPEGWIKEVRTRKRGGANRKDPFYLDPSSDYAFFSKKDALRYLETGDVTKCVIKPVRRNADDSPDVTLTLTEGLASPTIPLKGTETSEAVPNGDENGSQNKTPARSISGGTFPTPDTKEIRSISGGTVTSDWLPEGWTVEVLAKATGQKYKVFKETATGKKFYSKPQVLKYLGIADDSSISNKRKPDVTLTLTEGLASPTIPLKGTETSEAVPNGDENGSQNKTPARSISGGTFPTPDTKEIRSISGGTVTSDWLPEGWTVEVLAKATGQKYKVFKETATGKKFYSKPQVLKYLGIADDSSISNKRKETALSVTPVSSVAPTSAEGSQGKRPKRSKTKKDDTQNLDFTEEITTTAADGLPAGWIKETRTKIFATHKRTDPFYTDPATGYIFRSKLDALRFLETGDVNICAIRPKVKDKDGNEVFVYTHDVQKPGQATTGEQLLEGND</sequence>
<dbReference type="AlphaFoldDB" id="A0A2U1NZV1"/>
<feature type="domain" description="MBD" evidence="7">
    <location>
        <begin position="550"/>
        <end position="623"/>
    </location>
</feature>
<dbReference type="EMBL" id="PKPP01001906">
    <property type="protein sequence ID" value="PWA79044.1"/>
    <property type="molecule type" value="Genomic_DNA"/>
</dbReference>
<feature type="region of interest" description="Disordered" evidence="6">
    <location>
        <begin position="34"/>
        <end position="102"/>
    </location>
</feature>
<feature type="region of interest" description="Disordered" evidence="6">
    <location>
        <begin position="400"/>
        <end position="443"/>
    </location>
</feature>
<evidence type="ECO:0000256" key="1">
    <source>
        <dbReference type="ARBA" id="ARBA00004123"/>
    </source>
</evidence>
<keyword evidence="9" id="KW-1185">Reference proteome</keyword>
<evidence type="ECO:0000259" key="7">
    <source>
        <dbReference type="PROSITE" id="PS50982"/>
    </source>
</evidence>
<dbReference type="PROSITE" id="PS50982">
    <property type="entry name" value="MBD"/>
    <property type="match status" value="5"/>
</dbReference>
<feature type="compositionally biased region" description="Polar residues" evidence="6">
    <location>
        <begin position="50"/>
        <end position="75"/>
    </location>
</feature>
<dbReference type="OrthoDB" id="10072024at2759"/>
<feature type="domain" description="MBD" evidence="7">
    <location>
        <begin position="192"/>
        <end position="268"/>
    </location>
</feature>
<feature type="compositionally biased region" description="Low complexity" evidence="6">
    <location>
        <begin position="511"/>
        <end position="525"/>
    </location>
</feature>
<evidence type="ECO:0000256" key="3">
    <source>
        <dbReference type="ARBA" id="ARBA00023125"/>
    </source>
</evidence>
<dbReference type="PANTHER" id="PTHR34067:SF23">
    <property type="entry name" value="DNA-BINDING DOMAIN-CONTAINING PROTEIN-RELATED"/>
    <property type="match status" value="1"/>
</dbReference>
<proteinExistence type="predicted"/>
<dbReference type="InterPro" id="IPR001739">
    <property type="entry name" value="Methyl_CpG_DNA-bd"/>
</dbReference>
<dbReference type="InterPro" id="IPR016177">
    <property type="entry name" value="DNA-bd_dom_sf"/>
</dbReference>
<feature type="compositionally biased region" description="Polar residues" evidence="6">
    <location>
        <begin position="407"/>
        <end position="434"/>
    </location>
</feature>
<evidence type="ECO:0000313" key="9">
    <source>
        <dbReference type="Proteomes" id="UP000245207"/>
    </source>
</evidence>
<keyword evidence="2" id="KW-0805">Transcription regulation</keyword>
<organism evidence="8 9">
    <name type="scientific">Artemisia annua</name>
    <name type="common">Sweet wormwood</name>
    <dbReference type="NCBI Taxonomy" id="35608"/>
    <lineage>
        <taxon>Eukaryota</taxon>
        <taxon>Viridiplantae</taxon>
        <taxon>Streptophyta</taxon>
        <taxon>Embryophyta</taxon>
        <taxon>Tracheophyta</taxon>
        <taxon>Spermatophyta</taxon>
        <taxon>Magnoliopsida</taxon>
        <taxon>eudicotyledons</taxon>
        <taxon>Gunneridae</taxon>
        <taxon>Pentapetalae</taxon>
        <taxon>asterids</taxon>
        <taxon>campanulids</taxon>
        <taxon>Asterales</taxon>
        <taxon>Asteraceae</taxon>
        <taxon>Asteroideae</taxon>
        <taxon>Anthemideae</taxon>
        <taxon>Artemisiinae</taxon>
        <taxon>Artemisia</taxon>
    </lineage>
</organism>
<evidence type="ECO:0000256" key="5">
    <source>
        <dbReference type="ARBA" id="ARBA00023242"/>
    </source>
</evidence>
<dbReference type="Pfam" id="PF01429">
    <property type="entry name" value="MBD"/>
    <property type="match status" value="4"/>
</dbReference>
<evidence type="ECO:0000256" key="4">
    <source>
        <dbReference type="ARBA" id="ARBA00023163"/>
    </source>
</evidence>
<dbReference type="PANTHER" id="PTHR34067">
    <property type="entry name" value="OS04G0193200 PROTEIN"/>
    <property type="match status" value="1"/>
</dbReference>
<keyword evidence="5" id="KW-0539">Nucleus</keyword>